<keyword evidence="2" id="KW-0342">GTP-binding</keyword>
<dbReference type="PANTHER" id="PTHR42708">
    <property type="entry name" value="ATP/GTP-BINDING PROTEIN-RELATED"/>
    <property type="match status" value="1"/>
</dbReference>
<name>A0A9X4MFQ8_9BACT</name>
<proteinExistence type="predicted"/>
<evidence type="ECO:0000313" key="4">
    <source>
        <dbReference type="Proteomes" id="UP001154240"/>
    </source>
</evidence>
<accession>A0A9X4MFQ8</accession>
<dbReference type="GO" id="GO:0005525">
    <property type="term" value="F:GTP binding"/>
    <property type="evidence" value="ECO:0007669"/>
    <property type="project" value="UniProtKB-KW"/>
</dbReference>
<dbReference type="InterPro" id="IPR027417">
    <property type="entry name" value="P-loop_NTPase"/>
</dbReference>
<dbReference type="RefSeq" id="WP_307631669.1">
    <property type="nucleotide sequence ID" value="NZ_JAPHEH010000001.1"/>
</dbReference>
<dbReference type="SUPFAM" id="SSF52540">
    <property type="entry name" value="P-loop containing nucleoside triphosphate hydrolases"/>
    <property type="match status" value="1"/>
</dbReference>
<dbReference type="PRINTS" id="PR00449">
    <property type="entry name" value="RASTRNSFRMNG"/>
</dbReference>
<gene>
    <name evidence="3" type="ORF">OLX77_00760</name>
</gene>
<dbReference type="InterPro" id="IPR052705">
    <property type="entry name" value="Gliding_Motility_GTPase"/>
</dbReference>
<dbReference type="Gene3D" id="3.40.50.300">
    <property type="entry name" value="P-loop containing nucleotide triphosphate hydrolases"/>
    <property type="match status" value="1"/>
</dbReference>
<evidence type="ECO:0000256" key="1">
    <source>
        <dbReference type="ARBA" id="ARBA00022741"/>
    </source>
</evidence>
<dbReference type="EMBL" id="JAPHEH010000001">
    <property type="protein sequence ID" value="MDG4474688.1"/>
    <property type="molecule type" value="Genomic_DNA"/>
</dbReference>
<dbReference type="Pfam" id="PF00025">
    <property type="entry name" value="Arf"/>
    <property type="match status" value="1"/>
</dbReference>
<dbReference type="PANTHER" id="PTHR42708:SF1">
    <property type="entry name" value="GLIDING MOTILITY PROTEIN MGLA"/>
    <property type="match status" value="1"/>
</dbReference>
<organism evidence="3 4">
    <name type="scientific">Thiovibrio frasassiensis</name>
    <dbReference type="NCBI Taxonomy" id="2984131"/>
    <lineage>
        <taxon>Bacteria</taxon>
        <taxon>Pseudomonadati</taxon>
        <taxon>Thermodesulfobacteriota</taxon>
        <taxon>Desulfobulbia</taxon>
        <taxon>Desulfobulbales</taxon>
        <taxon>Thiovibrionaceae</taxon>
        <taxon>Thiovibrio</taxon>
    </lineage>
</organism>
<reference evidence="3" key="1">
    <citation type="journal article" date="2022" name="bioRxiv">
        <title>Thiovibrio frasassiensisgen. nov., sp. nov., an autotrophic, elemental sulfur disproportionating bacterium isolated from sulfidic karst sediment, and proposal of Thiovibrionaceae fam. nov.</title>
        <authorList>
            <person name="Aronson H."/>
            <person name="Thomas C."/>
            <person name="Bhattacharyya M."/>
            <person name="Eckstein S."/>
            <person name="Jensen S."/>
            <person name="Barco R."/>
            <person name="Macalady J."/>
            <person name="Amend J."/>
        </authorList>
    </citation>
    <scope>NUCLEOTIDE SEQUENCE</scope>
    <source>
        <strain evidence="3">RS19-109</strain>
    </source>
</reference>
<dbReference type="InterPro" id="IPR006689">
    <property type="entry name" value="Small_GTPase_ARF/SAR"/>
</dbReference>
<sequence>MALIDLSKKEIHCKIVYYGPGRCGKTTNLLTVHSSMADNARGKMLTIETKGDRTLFFDLLPLNLGKIRGFNIRIQLYTVPGQVMYAATRKLVLKGADGLVFVADPLQVRRERNIESLEDLRTNLLDYGLKLEEIPLVIQYNKRDLVGTPIPTLTVEELDADLNSVFKAKTFEASAVTGMGVFETLREISKQTVRYVTNKHLLHETK</sequence>
<reference evidence="3" key="2">
    <citation type="submission" date="2022-10" db="EMBL/GenBank/DDBJ databases">
        <authorList>
            <person name="Aronson H.S."/>
        </authorList>
    </citation>
    <scope>NUCLEOTIDE SEQUENCE</scope>
    <source>
        <strain evidence="3">RS19-109</strain>
    </source>
</reference>
<dbReference type="Proteomes" id="UP001154240">
    <property type="component" value="Unassembled WGS sequence"/>
</dbReference>
<keyword evidence="4" id="KW-1185">Reference proteome</keyword>
<keyword evidence="1" id="KW-0547">Nucleotide-binding</keyword>
<evidence type="ECO:0000256" key="2">
    <source>
        <dbReference type="ARBA" id="ARBA00023134"/>
    </source>
</evidence>
<evidence type="ECO:0000313" key="3">
    <source>
        <dbReference type="EMBL" id="MDG4474688.1"/>
    </source>
</evidence>
<dbReference type="AlphaFoldDB" id="A0A9X4MFQ8"/>
<protein>
    <submittedName>
        <fullName evidence="3">GTPase domain-containing protein</fullName>
    </submittedName>
</protein>
<dbReference type="CDD" id="cd00882">
    <property type="entry name" value="Ras_like_GTPase"/>
    <property type="match status" value="1"/>
</dbReference>
<dbReference type="GO" id="GO:0003924">
    <property type="term" value="F:GTPase activity"/>
    <property type="evidence" value="ECO:0007669"/>
    <property type="project" value="InterPro"/>
</dbReference>
<comment type="caution">
    <text evidence="3">The sequence shown here is derived from an EMBL/GenBank/DDBJ whole genome shotgun (WGS) entry which is preliminary data.</text>
</comment>